<accession>R7Z7B1</accession>
<name>R7Z7B1_CONA1</name>
<feature type="transmembrane region" description="Helical" evidence="5">
    <location>
        <begin position="500"/>
        <end position="518"/>
    </location>
</feature>
<feature type="transmembrane region" description="Helical" evidence="5">
    <location>
        <begin position="24"/>
        <end position="43"/>
    </location>
</feature>
<feature type="transmembrane region" description="Helical" evidence="5">
    <location>
        <begin position="169"/>
        <end position="191"/>
    </location>
</feature>
<dbReference type="InterPro" id="IPR022535">
    <property type="entry name" value="Golgi_pH-regulator_cons_dom"/>
</dbReference>
<evidence type="ECO:0000259" key="7">
    <source>
        <dbReference type="Pfam" id="PF12537"/>
    </source>
</evidence>
<protein>
    <recommendedName>
        <fullName evidence="10">Abscisic acid G-protein coupled receptor-like domain-containing protein</fullName>
    </recommendedName>
</protein>
<dbReference type="Pfam" id="PF12430">
    <property type="entry name" value="ABA_GPCR"/>
    <property type="match status" value="1"/>
</dbReference>
<feature type="transmembrane region" description="Helical" evidence="5">
    <location>
        <begin position="130"/>
        <end position="157"/>
    </location>
</feature>
<dbReference type="eggNOG" id="KOG2417">
    <property type="taxonomic scope" value="Eukaryota"/>
</dbReference>
<dbReference type="GeneID" id="19906575"/>
<dbReference type="AlphaFoldDB" id="R7Z7B1"/>
<evidence type="ECO:0000256" key="5">
    <source>
        <dbReference type="SAM" id="Phobius"/>
    </source>
</evidence>
<evidence type="ECO:0000256" key="4">
    <source>
        <dbReference type="ARBA" id="ARBA00023136"/>
    </source>
</evidence>
<dbReference type="GO" id="GO:0016020">
    <property type="term" value="C:membrane"/>
    <property type="evidence" value="ECO:0007669"/>
    <property type="project" value="UniProtKB-SubCell"/>
</dbReference>
<keyword evidence="9" id="KW-1185">Reference proteome</keyword>
<comment type="subcellular location">
    <subcellularLocation>
        <location evidence="1">Membrane</location>
        <topology evidence="1">Multi-pass membrane protein</topology>
    </subcellularLocation>
</comment>
<dbReference type="STRING" id="1168221.R7Z7B1"/>
<feature type="domain" description="Golgi pH regulator conserved" evidence="7">
    <location>
        <begin position="210"/>
        <end position="276"/>
    </location>
</feature>
<sequence length="543" mass="59424">MLPAADDCDDCLPNHLKRRELSTIAISSLPFVLTFLIVATAVLQKLFPLLSGSASPKDHHEHQLPTHFSFREASASAKKNLISKPSVKRLAGFAFSTNIALSAVLVELILCEISNALNPAARSLALKVTLSSLLFLLILATPALELHSVISAAGWRFGNNGGSSRKRRFLSAAWALETLGLAIWLLAFWYIGSGLLGSYLHEPSYQRRHSFTEGCLERIGVIGISLMASLAGFAAVSSLWQTFGSKARLVSEADIARKQAGLEATTSMLEAKRSRMRALERKLSETPSEGFMTRVIGSIRGNADTQERQALQFEISGLETMRSALHNSLLSLRSRRTTQLRSRTAIGRCFNIFQYGFSLYCAYRIITTSLALSRRLLFSHNQSLASSDPVNNVLALLAKHWDPTLDRAAWSRQISFLLSGVMLLASFNSVLQTCLLFARFVPSVMAHAQANLALIVSQVAGTYVISSALLLRSNLPKEVSSVISEALGAPLEPVFVERWFEGWFLVASVLTAVGIWVGRRVGSGDWDDDEEFGGTDVEMGKMS</sequence>
<dbReference type="Proteomes" id="UP000016924">
    <property type="component" value="Unassembled WGS sequence"/>
</dbReference>
<dbReference type="HOGENOM" id="CLU_039213_0_0_1"/>
<dbReference type="InterPro" id="IPR015672">
    <property type="entry name" value="GPHR/GTG"/>
</dbReference>
<feature type="domain" description="Abscisic acid G-protein coupled receptor-like" evidence="6">
    <location>
        <begin position="341"/>
        <end position="520"/>
    </location>
</feature>
<gene>
    <name evidence="8" type="ORF">W97_09264</name>
</gene>
<evidence type="ECO:0000313" key="9">
    <source>
        <dbReference type="Proteomes" id="UP000016924"/>
    </source>
</evidence>
<feature type="transmembrane region" description="Helical" evidence="5">
    <location>
        <begin position="219"/>
        <end position="240"/>
    </location>
</feature>
<dbReference type="PANTHER" id="PTHR15948">
    <property type="entry name" value="G-PROTEIN COUPLED RECEPTOR 89-RELATED"/>
    <property type="match status" value="1"/>
</dbReference>
<evidence type="ECO:0000259" key="6">
    <source>
        <dbReference type="Pfam" id="PF12430"/>
    </source>
</evidence>
<feature type="transmembrane region" description="Helical" evidence="5">
    <location>
        <begin position="450"/>
        <end position="471"/>
    </location>
</feature>
<feature type="transmembrane region" description="Helical" evidence="5">
    <location>
        <begin position="345"/>
        <end position="366"/>
    </location>
</feature>
<evidence type="ECO:0000313" key="8">
    <source>
        <dbReference type="EMBL" id="EON69998.1"/>
    </source>
</evidence>
<evidence type="ECO:0008006" key="10">
    <source>
        <dbReference type="Google" id="ProtNLM"/>
    </source>
</evidence>
<keyword evidence="3 5" id="KW-1133">Transmembrane helix</keyword>
<dbReference type="InterPro" id="IPR025969">
    <property type="entry name" value="ABA_GPCR_dom"/>
</dbReference>
<dbReference type="OMA" id="FSVYCVY"/>
<reference evidence="9" key="1">
    <citation type="submission" date="2012-06" db="EMBL/GenBank/DDBJ databases">
        <title>The genome sequence of Coniosporium apollinis CBS 100218.</title>
        <authorList>
            <consortium name="The Broad Institute Genome Sequencing Platform"/>
            <person name="Cuomo C."/>
            <person name="Gorbushina A."/>
            <person name="Noack S."/>
            <person name="Walker B."/>
            <person name="Young S.K."/>
            <person name="Zeng Q."/>
            <person name="Gargeya S."/>
            <person name="Fitzgerald M."/>
            <person name="Haas B."/>
            <person name="Abouelleil A."/>
            <person name="Alvarado L."/>
            <person name="Arachchi H.M."/>
            <person name="Berlin A.M."/>
            <person name="Chapman S.B."/>
            <person name="Goldberg J."/>
            <person name="Griggs A."/>
            <person name="Gujja S."/>
            <person name="Hansen M."/>
            <person name="Howarth C."/>
            <person name="Imamovic A."/>
            <person name="Larimer J."/>
            <person name="McCowan C."/>
            <person name="Montmayeur A."/>
            <person name="Murphy C."/>
            <person name="Neiman D."/>
            <person name="Pearson M."/>
            <person name="Priest M."/>
            <person name="Roberts A."/>
            <person name="Saif S."/>
            <person name="Shea T."/>
            <person name="Sisk P."/>
            <person name="Sykes S."/>
            <person name="Wortman J."/>
            <person name="Nusbaum C."/>
            <person name="Birren B."/>
        </authorList>
    </citation>
    <scope>NUCLEOTIDE SEQUENCE [LARGE SCALE GENOMIC DNA]</scope>
    <source>
        <strain evidence="9">CBS 100218</strain>
    </source>
</reference>
<dbReference type="EMBL" id="JH767653">
    <property type="protein sequence ID" value="EON69998.1"/>
    <property type="molecule type" value="Genomic_DNA"/>
</dbReference>
<feature type="transmembrane region" description="Helical" evidence="5">
    <location>
        <begin position="414"/>
        <end position="438"/>
    </location>
</feature>
<evidence type="ECO:0000256" key="3">
    <source>
        <dbReference type="ARBA" id="ARBA00022989"/>
    </source>
</evidence>
<dbReference type="OrthoDB" id="264392at2759"/>
<evidence type="ECO:0000256" key="1">
    <source>
        <dbReference type="ARBA" id="ARBA00004141"/>
    </source>
</evidence>
<dbReference type="Pfam" id="PF12537">
    <property type="entry name" value="GPHR_N"/>
    <property type="match status" value="1"/>
</dbReference>
<dbReference type="RefSeq" id="XP_007785315.1">
    <property type="nucleotide sequence ID" value="XM_007787125.1"/>
</dbReference>
<keyword evidence="4 5" id="KW-0472">Membrane</keyword>
<dbReference type="PANTHER" id="PTHR15948:SF0">
    <property type="entry name" value="GOLGI PH REGULATOR A-RELATED"/>
    <property type="match status" value="1"/>
</dbReference>
<evidence type="ECO:0000256" key="2">
    <source>
        <dbReference type="ARBA" id="ARBA00022692"/>
    </source>
</evidence>
<organism evidence="8 9">
    <name type="scientific">Coniosporium apollinis (strain CBS 100218)</name>
    <name type="common">Rock-inhabiting black yeast</name>
    <dbReference type="NCBI Taxonomy" id="1168221"/>
    <lineage>
        <taxon>Eukaryota</taxon>
        <taxon>Fungi</taxon>
        <taxon>Dikarya</taxon>
        <taxon>Ascomycota</taxon>
        <taxon>Pezizomycotina</taxon>
        <taxon>Dothideomycetes</taxon>
        <taxon>Dothideomycetes incertae sedis</taxon>
        <taxon>Coniosporium</taxon>
    </lineage>
</organism>
<proteinExistence type="predicted"/>
<keyword evidence="2 5" id="KW-0812">Transmembrane</keyword>